<keyword evidence="8 12" id="KW-0030">Aminoacyl-tRNA synthetase</keyword>
<dbReference type="CDD" id="cd07960">
    <property type="entry name" value="Anticodon_Ia_Ile_BEm"/>
    <property type="match status" value="1"/>
</dbReference>
<dbReference type="PROSITE" id="PS00178">
    <property type="entry name" value="AA_TRNA_LIGASE_I"/>
    <property type="match status" value="1"/>
</dbReference>
<keyword evidence="4 12" id="KW-0436">Ligase</keyword>
<dbReference type="HAMAP" id="MF_02002">
    <property type="entry name" value="Ile_tRNA_synth_type1"/>
    <property type="match status" value="1"/>
</dbReference>
<keyword evidence="16" id="KW-1185">Reference proteome</keyword>
<dbReference type="GeneID" id="66077375"/>
<feature type="domain" description="Methionyl/Valyl/Leucyl/Isoleucyl-tRNA synthetase anticodon-binding" evidence="14">
    <location>
        <begin position="763"/>
        <end position="916"/>
    </location>
</feature>
<dbReference type="GO" id="GO:0032543">
    <property type="term" value="P:mitochondrial translation"/>
    <property type="evidence" value="ECO:0007669"/>
    <property type="project" value="TreeGrafter"/>
</dbReference>
<dbReference type="InterPro" id="IPR050081">
    <property type="entry name" value="Ile-tRNA_ligase"/>
</dbReference>
<dbReference type="InterPro" id="IPR001412">
    <property type="entry name" value="aa-tRNA-synth_I_CS"/>
</dbReference>
<evidence type="ECO:0000256" key="10">
    <source>
        <dbReference type="ARBA" id="ARBA00048359"/>
    </source>
</evidence>
<evidence type="ECO:0000256" key="4">
    <source>
        <dbReference type="ARBA" id="ARBA00022598"/>
    </source>
</evidence>
<dbReference type="RefSeq" id="XP_043008369.1">
    <property type="nucleotide sequence ID" value="XM_043153085.1"/>
</dbReference>
<evidence type="ECO:0000256" key="8">
    <source>
        <dbReference type="ARBA" id="ARBA00023146"/>
    </source>
</evidence>
<dbReference type="PANTHER" id="PTHR42765">
    <property type="entry name" value="SOLEUCYL-TRNA SYNTHETASE"/>
    <property type="match status" value="1"/>
</dbReference>
<evidence type="ECO:0000256" key="1">
    <source>
        <dbReference type="ARBA" id="ARBA00004173"/>
    </source>
</evidence>
<evidence type="ECO:0000313" key="15">
    <source>
        <dbReference type="EMBL" id="KAG7091899.1"/>
    </source>
</evidence>
<dbReference type="InterPro" id="IPR002300">
    <property type="entry name" value="aa-tRNA-synth_Ia"/>
</dbReference>
<dbReference type="Gene3D" id="3.40.50.620">
    <property type="entry name" value="HUPs"/>
    <property type="match status" value="2"/>
</dbReference>
<dbReference type="FunFam" id="3.40.50.620:FF:000111">
    <property type="entry name" value="Mitochondrial isoleucyl-tRNA synthetase"/>
    <property type="match status" value="1"/>
</dbReference>
<comment type="subcellular location">
    <subcellularLocation>
        <location evidence="1">Mitochondrion</location>
    </subcellularLocation>
</comment>
<dbReference type="Gene3D" id="1.10.10.830">
    <property type="entry name" value="Ile-tRNA synthetase CP2 domain-like"/>
    <property type="match status" value="1"/>
</dbReference>
<dbReference type="PANTHER" id="PTHR42765:SF1">
    <property type="entry name" value="ISOLEUCINE--TRNA LIGASE, MITOCHONDRIAL"/>
    <property type="match status" value="1"/>
</dbReference>
<evidence type="ECO:0000256" key="3">
    <source>
        <dbReference type="ARBA" id="ARBA00013165"/>
    </source>
</evidence>
<comment type="catalytic activity">
    <reaction evidence="10">
        <text>tRNA(Ile) + L-isoleucine + ATP = L-isoleucyl-tRNA(Ile) + AMP + diphosphate</text>
        <dbReference type="Rhea" id="RHEA:11060"/>
        <dbReference type="Rhea" id="RHEA-COMP:9666"/>
        <dbReference type="Rhea" id="RHEA-COMP:9695"/>
        <dbReference type="ChEBI" id="CHEBI:30616"/>
        <dbReference type="ChEBI" id="CHEBI:33019"/>
        <dbReference type="ChEBI" id="CHEBI:58045"/>
        <dbReference type="ChEBI" id="CHEBI:78442"/>
        <dbReference type="ChEBI" id="CHEBI:78528"/>
        <dbReference type="ChEBI" id="CHEBI:456215"/>
        <dbReference type="EC" id="6.1.1.5"/>
    </reaction>
</comment>
<dbReference type="GO" id="GO:0005739">
    <property type="term" value="C:mitochondrion"/>
    <property type="evidence" value="ECO:0007669"/>
    <property type="project" value="UniProtKB-SubCell"/>
</dbReference>
<dbReference type="Proteomes" id="UP001049176">
    <property type="component" value="Chromosome 5"/>
</dbReference>
<name>A0A9P7RY16_9AGAR</name>
<dbReference type="PRINTS" id="PR00984">
    <property type="entry name" value="TRNASYNTHILE"/>
</dbReference>
<dbReference type="GO" id="GO:0000049">
    <property type="term" value="F:tRNA binding"/>
    <property type="evidence" value="ECO:0007669"/>
    <property type="project" value="InterPro"/>
</dbReference>
<dbReference type="GO" id="GO:0006428">
    <property type="term" value="P:isoleucyl-tRNA aminoacylation"/>
    <property type="evidence" value="ECO:0007669"/>
    <property type="project" value="InterPro"/>
</dbReference>
<dbReference type="EMBL" id="CM032185">
    <property type="protein sequence ID" value="KAG7091899.1"/>
    <property type="molecule type" value="Genomic_DNA"/>
</dbReference>
<dbReference type="InterPro" id="IPR009008">
    <property type="entry name" value="Val/Leu/Ile-tRNA-synth_edit"/>
</dbReference>
<dbReference type="EC" id="6.1.1.5" evidence="3"/>
<evidence type="ECO:0000256" key="2">
    <source>
        <dbReference type="ARBA" id="ARBA00005594"/>
    </source>
</evidence>
<evidence type="ECO:0000256" key="6">
    <source>
        <dbReference type="ARBA" id="ARBA00022840"/>
    </source>
</evidence>
<evidence type="ECO:0000256" key="11">
    <source>
        <dbReference type="ARBA" id="ARBA00068280"/>
    </source>
</evidence>
<dbReference type="SUPFAM" id="SSF47323">
    <property type="entry name" value="Anticodon-binding domain of a subclass of class I aminoacyl-tRNA synthetases"/>
    <property type="match status" value="1"/>
</dbReference>
<dbReference type="Pfam" id="PF08264">
    <property type="entry name" value="Anticodon_1"/>
    <property type="match status" value="1"/>
</dbReference>
<keyword evidence="6 12" id="KW-0067">ATP-binding</keyword>
<reference evidence="15" key="1">
    <citation type="journal article" date="2021" name="Genome Biol. Evol.">
        <title>The assembled and annotated genome of the fairy-ring fungus Marasmius oreades.</title>
        <authorList>
            <person name="Hiltunen M."/>
            <person name="Ament-Velasquez S.L."/>
            <person name="Johannesson H."/>
        </authorList>
    </citation>
    <scope>NUCLEOTIDE SEQUENCE</scope>
    <source>
        <strain evidence="15">03SP1</strain>
    </source>
</reference>
<dbReference type="InterPro" id="IPR013155">
    <property type="entry name" value="M/V/L/I-tRNA-synth_anticd-bd"/>
</dbReference>
<dbReference type="InterPro" id="IPR033708">
    <property type="entry name" value="Anticodon_Ile_BEm"/>
</dbReference>
<evidence type="ECO:0000256" key="5">
    <source>
        <dbReference type="ARBA" id="ARBA00022741"/>
    </source>
</evidence>
<gene>
    <name evidence="15" type="ORF">E1B28_008299</name>
</gene>
<accession>A0A9P7RY16</accession>
<dbReference type="GO" id="GO:0002161">
    <property type="term" value="F:aminoacyl-tRNA deacylase activity"/>
    <property type="evidence" value="ECO:0007669"/>
    <property type="project" value="InterPro"/>
</dbReference>
<dbReference type="Gene3D" id="1.10.730.20">
    <property type="match status" value="1"/>
</dbReference>
<comment type="similarity">
    <text evidence="2 12">Belongs to the class-I aminoacyl-tRNA synthetase family.</text>
</comment>
<dbReference type="Pfam" id="PF00133">
    <property type="entry name" value="tRNA-synt_1"/>
    <property type="match status" value="1"/>
</dbReference>
<dbReference type="SUPFAM" id="SSF50677">
    <property type="entry name" value="ValRS/IleRS/LeuRS editing domain"/>
    <property type="match status" value="1"/>
</dbReference>
<dbReference type="InterPro" id="IPR002301">
    <property type="entry name" value="Ile-tRNA-ligase"/>
</dbReference>
<dbReference type="GO" id="GO:0004822">
    <property type="term" value="F:isoleucine-tRNA ligase activity"/>
    <property type="evidence" value="ECO:0007669"/>
    <property type="project" value="UniProtKB-EC"/>
</dbReference>
<dbReference type="InterPro" id="IPR014729">
    <property type="entry name" value="Rossmann-like_a/b/a_fold"/>
</dbReference>
<dbReference type="InterPro" id="IPR009080">
    <property type="entry name" value="tRNAsynth_Ia_anticodon-bd"/>
</dbReference>
<evidence type="ECO:0000256" key="12">
    <source>
        <dbReference type="RuleBase" id="RU363035"/>
    </source>
</evidence>
<dbReference type="Gene3D" id="3.90.740.10">
    <property type="entry name" value="Valyl/Leucyl/Isoleucyl-tRNA synthetase, editing domain"/>
    <property type="match status" value="1"/>
</dbReference>
<dbReference type="GO" id="GO:0005524">
    <property type="term" value="F:ATP binding"/>
    <property type="evidence" value="ECO:0007669"/>
    <property type="project" value="UniProtKB-KW"/>
</dbReference>
<evidence type="ECO:0000256" key="7">
    <source>
        <dbReference type="ARBA" id="ARBA00022917"/>
    </source>
</evidence>
<comment type="caution">
    <text evidence="15">The sequence shown here is derived from an EMBL/GenBank/DDBJ whole genome shotgun (WGS) entry which is preliminary data.</text>
</comment>
<keyword evidence="5 12" id="KW-0547">Nucleotide-binding</keyword>
<organism evidence="15 16">
    <name type="scientific">Marasmius oreades</name>
    <name type="common">fairy-ring Marasmius</name>
    <dbReference type="NCBI Taxonomy" id="181124"/>
    <lineage>
        <taxon>Eukaryota</taxon>
        <taxon>Fungi</taxon>
        <taxon>Dikarya</taxon>
        <taxon>Basidiomycota</taxon>
        <taxon>Agaricomycotina</taxon>
        <taxon>Agaricomycetes</taxon>
        <taxon>Agaricomycetidae</taxon>
        <taxon>Agaricales</taxon>
        <taxon>Marasmiineae</taxon>
        <taxon>Marasmiaceae</taxon>
        <taxon>Marasmius</taxon>
    </lineage>
</organism>
<dbReference type="AlphaFoldDB" id="A0A9P7RY16"/>
<evidence type="ECO:0000259" key="13">
    <source>
        <dbReference type="Pfam" id="PF00133"/>
    </source>
</evidence>
<feature type="domain" description="Aminoacyl-tRNA synthetase class Ia" evidence="13">
    <location>
        <begin position="73"/>
        <end position="720"/>
    </location>
</feature>
<sequence length="1017" mass="113670">MTLRFLKALFKCQRNLLVLNFSTSTSHRLDSKAFSKTLLLPKTTFPLWSDPTKVEKPLRTQICDDLYRWQYSNAKGHLFVFHDGPPYANGDLHMGHALNKILKDVINRFHVLQGRKVHYVPGWDCHGLPIENKSLQELGKDSINASPNTIRKAAYNTATREIASQKAQFRELGIMADWNSDSSTYRTLDHRYETRQLKIFKNMVDKGLIYRHYRPVHYSPSSRSALAEAELVYKDDHVSHSVYVTFQLDKPTLAQHNIQGLEDSRLLVWTTTPWTLTANMGIAVNPDLTYAVVQTLDKSQRFIVAKDRIESLSDIIGPTELVGEISGSDMVGVAYTPLFTSLNPSQGPLKIIPANHVTPDSGTGLVHCAPAHGAEDYHAFRSLGLIPNASSIQCHVDGTGAFNAEVAKVVGDPASRTLIGQPVLDGGSKAVVELLKQTGVLIKIQRFKHRYPYDWKTDKPIIVTATSQWFANLDGIKEKALAALEHVQFFPPVSRNRLESFVRSRSEWCISRQRVWGVPIPALYHIPTDKPVLDATSLDHILSVLEARGINYWWDGPVEDFVPPSLKGESTPEEVKEIWRKGTDTMDVWFDSGSSWSMLPEMGVGKGSGRGYEADVCLEGSDQHRGWFQSQLLTYVSVTTDAGDVSPPASVGASAPYGALITHGMVLDESGKKMSKSLGNIVSPLTVVHGGKNKKKEPAYGADILRLWAATVEYWQDMSIGPTVLAQTAESMRKIRNSARFILGNIGTAGVERVARDDLGLAERWIMHELYTLERTAFEGYVTYNFPKVMTALIHFCNVTLSSLYFDITKDCLYANAPGSIERRRVTTVLEKILDTVSTIVAPVLPHLAEEINQAYYRVEPSIFARRWTPLASEWEDHTAYEEMKTLLHIRKSVLGLLEKARGAKQLKSSLEAEVDIIIPEGLRNNQMLDLLRREEDFLKTLFIVSDASLTDEGSMGNVSSNGLEWVYSTSLELPGLEEDIGIRVRPASLSKCPRCWTFTREADKDLCPRCESVLGP</sequence>
<evidence type="ECO:0000259" key="14">
    <source>
        <dbReference type="Pfam" id="PF08264"/>
    </source>
</evidence>
<evidence type="ECO:0000313" key="16">
    <source>
        <dbReference type="Proteomes" id="UP001049176"/>
    </source>
</evidence>
<dbReference type="NCBIfam" id="TIGR00392">
    <property type="entry name" value="ileS"/>
    <property type="match status" value="1"/>
</dbReference>
<proteinExistence type="inferred from homology"/>
<dbReference type="KEGG" id="more:E1B28_008299"/>
<evidence type="ECO:0000256" key="9">
    <source>
        <dbReference type="ARBA" id="ARBA00032665"/>
    </source>
</evidence>
<dbReference type="SUPFAM" id="SSF52374">
    <property type="entry name" value="Nucleotidylyl transferase"/>
    <property type="match status" value="1"/>
</dbReference>
<dbReference type="InterPro" id="IPR023585">
    <property type="entry name" value="Ile-tRNA-ligase_type1"/>
</dbReference>
<protein>
    <recommendedName>
        <fullName evidence="11">Isoleucine--tRNA ligase, mitochondrial</fullName>
        <ecNumber evidence="3">6.1.1.5</ecNumber>
    </recommendedName>
    <alternativeName>
        <fullName evidence="9">Isoleucyl-tRNA synthetase</fullName>
    </alternativeName>
</protein>
<keyword evidence="7 12" id="KW-0648">Protein biosynthesis</keyword>
<dbReference type="OrthoDB" id="10264412at2759"/>